<accession>A0A658R5P6</accession>
<dbReference type="Proteomes" id="UP000198263">
    <property type="component" value="Unassembled WGS sequence"/>
</dbReference>
<dbReference type="EMBL" id="FCNV02000032">
    <property type="protein sequence ID" value="SAL52792.1"/>
    <property type="molecule type" value="Genomic_DNA"/>
</dbReference>
<dbReference type="AlphaFoldDB" id="A0A658R5P6"/>
<evidence type="ECO:0000313" key="2">
    <source>
        <dbReference type="Proteomes" id="UP000198263"/>
    </source>
</evidence>
<comment type="caution">
    <text evidence="1">The sequence shown here is derived from an EMBL/GenBank/DDBJ whole genome shotgun (WGS) entry which is preliminary data.</text>
</comment>
<evidence type="ECO:0000313" key="1">
    <source>
        <dbReference type="EMBL" id="SAL52792.1"/>
    </source>
</evidence>
<reference evidence="1 2" key="1">
    <citation type="submission" date="2016-01" db="EMBL/GenBank/DDBJ databases">
        <authorList>
            <person name="Peeters C."/>
        </authorList>
    </citation>
    <scope>NUCLEOTIDE SEQUENCE [LARGE SCALE GENOMIC DNA]</scope>
    <source>
        <strain evidence="1">LMG 29315</strain>
    </source>
</reference>
<name>A0A658R5P6_9BURK</name>
<protein>
    <submittedName>
        <fullName evidence="1">Uncharacterized protein</fullName>
    </submittedName>
</protein>
<proteinExistence type="predicted"/>
<gene>
    <name evidence="1" type="ORF">AWB72_05639</name>
</gene>
<keyword evidence="2" id="KW-1185">Reference proteome</keyword>
<sequence length="183" mass="20251">MSYSAARRFGAVLLVASQVRPGYLKQCPCYATAGRSPGFKTPENRRSRPHYGICQQSIASKRPLDQRWDKAKARHHSLLAAHSQGRWPLAGAVAGGFDFSSTFGVELSMSVGRAPRRLSKIYLNHVTAVCASVPVARVHCRSRSSIRRQAQLSPNTIDHCKSSPLFGVRRSSRLPSPRDTRRP</sequence>
<organism evidence="1 2">
    <name type="scientific">Caballeronia concitans</name>
    <dbReference type="NCBI Taxonomy" id="1777133"/>
    <lineage>
        <taxon>Bacteria</taxon>
        <taxon>Pseudomonadati</taxon>
        <taxon>Pseudomonadota</taxon>
        <taxon>Betaproteobacteria</taxon>
        <taxon>Burkholderiales</taxon>
        <taxon>Burkholderiaceae</taxon>
        <taxon>Caballeronia</taxon>
    </lineage>
</organism>